<sequence>MLSNQSQTHTNVQIATNVSTLDSLATAQNDSSKSKEKQDFLTSFKAGKLRKNAKAKIAKLLGFADSLILKTQSMGMDDCFRSNEPVTMDKSEFWDWYEKNYRDMVILLTVHDGVLVKVQVCDCIYHFSNDVVMTFSLDELGAEEASFENDSLVVDEVEEVKEEVLLAPFDKYESLVNTATVKQIVIDWSESNLFSDGDAYTLDDYNTKAMQEAREVGRNNGYSKTMMYIEFESGDLERFRHDIDADYPTLNHYYAAVSEIKLIALSKVRFTFEQVTKALIDGYLSPLNSDEKKPTPPPEDKTRKVVALGDYQERQEEKRERLEERAIKAAAVSTERFNTASSLGKMLPFGQPILIGHHSEAKHRRHAESINTNMRKSVEAQDKAEYLSRRADSVGSAGIASDDPEAVTKLKQKLDRLVQSQELMKAVNKVVRSSHMSEEDKIEYLVNTHKQTKENAKELLKPDFSGRVGFASYSLQNNNANIRTTKKRLEDLEALHNEEPLQANGDAMETDWELFEEDGRIKFSFDGIPVEEVRKKLKSNGFKWSRYAKAWVRKMTPNAVIVSKRLIEELNKL</sequence>
<dbReference type="RefSeq" id="WP_164496851.1">
    <property type="nucleotide sequence ID" value="NZ_CP170597.1"/>
</dbReference>
<reference evidence="1" key="1">
    <citation type="submission" date="2016-07" db="EMBL/GenBank/DDBJ databases">
        <authorList>
            <person name="Kauffman K."/>
            <person name="Arevalo P."/>
            <person name="Polz M.F."/>
        </authorList>
    </citation>
    <scope>NUCLEOTIDE SEQUENCE</scope>
    <source>
        <strain evidence="1">10N.222.46.E12</strain>
    </source>
</reference>
<proteinExistence type="predicted"/>
<reference evidence="1" key="2">
    <citation type="journal article" date="2018" name="Nature">
        <title>A major lineage of non-tailed dsDNA viruses as unrecognized killers of marine bacteria.</title>
        <authorList>
            <person name="Kauffman K.M."/>
            <person name="Hussain F.A."/>
            <person name="Yang J."/>
            <person name="Arevalo P."/>
            <person name="Brown J.M."/>
            <person name="Chang W.K."/>
            <person name="VanInsberghe D."/>
            <person name="Elsherbini J."/>
            <person name="Sharma R.S."/>
            <person name="Cutler M.B."/>
            <person name="Kelly L."/>
            <person name="Polz M.F."/>
        </authorList>
    </citation>
    <scope>NUCLEOTIDE SEQUENCE</scope>
    <source>
        <strain evidence="1">10N.222.46.E12</strain>
    </source>
</reference>
<dbReference type="EMBL" id="MDBS01000020">
    <property type="protein sequence ID" value="PMP30536.1"/>
    <property type="molecule type" value="Genomic_DNA"/>
</dbReference>
<protein>
    <submittedName>
        <fullName evidence="1">Uncharacterized protein</fullName>
    </submittedName>
</protein>
<evidence type="ECO:0000313" key="1">
    <source>
        <dbReference type="EMBL" id="PMP30536.1"/>
    </source>
</evidence>
<organism evidence="1">
    <name type="scientific">Vibrio cyclitrophicus</name>
    <dbReference type="NCBI Taxonomy" id="47951"/>
    <lineage>
        <taxon>Bacteria</taxon>
        <taxon>Pseudomonadati</taxon>
        <taxon>Pseudomonadota</taxon>
        <taxon>Gammaproteobacteria</taxon>
        <taxon>Vibrionales</taxon>
        <taxon>Vibrionaceae</taxon>
        <taxon>Vibrio</taxon>
    </lineage>
</organism>
<dbReference type="InterPro" id="IPR021944">
    <property type="entry name" value="DUF3560"/>
</dbReference>
<dbReference type="AlphaFoldDB" id="A0A7Z1S379"/>
<dbReference type="Pfam" id="PF12083">
    <property type="entry name" value="DUF3560"/>
    <property type="match status" value="1"/>
</dbReference>
<name>A0A7Z1S379_9VIBR</name>
<comment type="caution">
    <text evidence="1">The sequence shown here is derived from an EMBL/GenBank/DDBJ whole genome shotgun (WGS) entry which is preliminary data.</text>
</comment>
<accession>A0A7Z1S379</accession>
<gene>
    <name evidence="1" type="ORF">BCS90_14640</name>
</gene>